<dbReference type="GO" id="GO:0016740">
    <property type="term" value="F:transferase activity"/>
    <property type="evidence" value="ECO:0007669"/>
    <property type="project" value="UniProtKB-KW"/>
</dbReference>
<dbReference type="Proteomes" id="UP000287394">
    <property type="component" value="Chromosome"/>
</dbReference>
<protein>
    <submittedName>
        <fullName evidence="2">Uncharacterized protein</fullName>
    </submittedName>
</protein>
<reference evidence="2 3" key="1">
    <citation type="journal article" date="2019" name="Int. J. Syst. Evol. Microbiol.">
        <title>Capsulimonas corticalis gen. nov., sp. nov., an aerobic capsulated bacterium, of a novel bacterial order, Capsulimonadales ord. nov., of the class Armatimonadia of the phylum Armatimonadetes.</title>
        <authorList>
            <person name="Li J."/>
            <person name="Kudo C."/>
            <person name="Tonouchi A."/>
        </authorList>
    </citation>
    <scope>NUCLEOTIDE SEQUENCE [LARGE SCALE GENOMIC DNA]</scope>
    <source>
        <strain evidence="2 3">AX-7</strain>
    </source>
</reference>
<dbReference type="RefSeq" id="WP_119319865.1">
    <property type="nucleotide sequence ID" value="NZ_AP025739.1"/>
</dbReference>
<dbReference type="CDD" id="cd02440">
    <property type="entry name" value="AdoMet_MTases"/>
    <property type="match status" value="1"/>
</dbReference>
<dbReference type="InterPro" id="IPR041698">
    <property type="entry name" value="Methyltransf_25"/>
</dbReference>
<sequence>MSSTPFQPPTDWEAVYAVNPKTYVFGDEPSQIARTALHFFTMFGGDPQNAHALDLGCGEGRDTAYYAAAGLRVTARDIAPTGLAKLGALLQRGGVDPGRVDTALGDVREFHYPVAAYDIALAANVYQFLTPEEGPAHIARLKASAKPGGICAVGVFSPAMLAWGARVEDRYLATADDLAAFFPRHEGWLLLDRTEYWTYRMQEDTMASFAYAVARREA</sequence>
<dbReference type="KEGG" id="ccot:CCAX7_65590"/>
<dbReference type="InterPro" id="IPR029063">
    <property type="entry name" value="SAM-dependent_MTases_sf"/>
</dbReference>
<dbReference type="SUPFAM" id="SSF53335">
    <property type="entry name" value="S-adenosyl-L-methionine-dependent methyltransferases"/>
    <property type="match status" value="1"/>
</dbReference>
<dbReference type="PANTHER" id="PTHR43861:SF3">
    <property type="entry name" value="PUTATIVE (AFU_ORTHOLOGUE AFUA_2G14390)-RELATED"/>
    <property type="match status" value="1"/>
</dbReference>
<keyword evidence="3" id="KW-1185">Reference proteome</keyword>
<organism evidence="2 3">
    <name type="scientific">Capsulimonas corticalis</name>
    <dbReference type="NCBI Taxonomy" id="2219043"/>
    <lineage>
        <taxon>Bacteria</taxon>
        <taxon>Bacillati</taxon>
        <taxon>Armatimonadota</taxon>
        <taxon>Armatimonadia</taxon>
        <taxon>Capsulimonadales</taxon>
        <taxon>Capsulimonadaceae</taxon>
        <taxon>Capsulimonas</taxon>
    </lineage>
</organism>
<dbReference type="Pfam" id="PF13649">
    <property type="entry name" value="Methyltransf_25"/>
    <property type="match status" value="1"/>
</dbReference>
<dbReference type="PANTHER" id="PTHR43861">
    <property type="entry name" value="TRANS-ACONITATE 2-METHYLTRANSFERASE-RELATED"/>
    <property type="match status" value="1"/>
</dbReference>
<dbReference type="Gene3D" id="3.40.50.150">
    <property type="entry name" value="Vaccinia Virus protein VP39"/>
    <property type="match status" value="1"/>
</dbReference>
<dbReference type="OrthoDB" id="9786503at2"/>
<accession>A0A402CR32</accession>
<dbReference type="AlphaFoldDB" id="A0A402CR32"/>
<keyword evidence="1" id="KW-0808">Transferase</keyword>
<name>A0A402CR32_9BACT</name>
<evidence type="ECO:0000313" key="3">
    <source>
        <dbReference type="Proteomes" id="UP000287394"/>
    </source>
</evidence>
<evidence type="ECO:0000256" key="1">
    <source>
        <dbReference type="ARBA" id="ARBA00022679"/>
    </source>
</evidence>
<dbReference type="EMBL" id="AP025739">
    <property type="protein sequence ID" value="BDI34508.1"/>
    <property type="molecule type" value="Genomic_DNA"/>
</dbReference>
<evidence type="ECO:0000313" key="2">
    <source>
        <dbReference type="EMBL" id="BDI34508.1"/>
    </source>
</evidence>
<gene>
    <name evidence="2" type="ORF">CCAX7_65590</name>
</gene>
<proteinExistence type="predicted"/>